<gene>
    <name evidence="1" type="ORF">OWV82_017447</name>
</gene>
<evidence type="ECO:0000313" key="2">
    <source>
        <dbReference type="Proteomes" id="UP001164539"/>
    </source>
</evidence>
<organism evidence="1 2">
    <name type="scientific">Melia azedarach</name>
    <name type="common">Chinaberry tree</name>
    <dbReference type="NCBI Taxonomy" id="155640"/>
    <lineage>
        <taxon>Eukaryota</taxon>
        <taxon>Viridiplantae</taxon>
        <taxon>Streptophyta</taxon>
        <taxon>Embryophyta</taxon>
        <taxon>Tracheophyta</taxon>
        <taxon>Spermatophyta</taxon>
        <taxon>Magnoliopsida</taxon>
        <taxon>eudicotyledons</taxon>
        <taxon>Gunneridae</taxon>
        <taxon>Pentapetalae</taxon>
        <taxon>rosids</taxon>
        <taxon>malvids</taxon>
        <taxon>Sapindales</taxon>
        <taxon>Meliaceae</taxon>
        <taxon>Melia</taxon>
    </lineage>
</organism>
<keyword evidence="2" id="KW-1185">Reference proteome</keyword>
<name>A0ACC1XKI3_MELAZ</name>
<reference evidence="1 2" key="1">
    <citation type="journal article" date="2023" name="Science">
        <title>Complex scaffold remodeling in plant triterpene biosynthesis.</title>
        <authorList>
            <person name="De La Pena R."/>
            <person name="Hodgson H."/>
            <person name="Liu J.C."/>
            <person name="Stephenson M.J."/>
            <person name="Martin A.C."/>
            <person name="Owen C."/>
            <person name="Harkess A."/>
            <person name="Leebens-Mack J."/>
            <person name="Jimenez L.E."/>
            <person name="Osbourn A."/>
            <person name="Sattely E.S."/>
        </authorList>
    </citation>
    <scope>NUCLEOTIDE SEQUENCE [LARGE SCALE GENOMIC DNA]</scope>
    <source>
        <strain evidence="2">cv. JPN11</strain>
        <tissue evidence="1">Leaf</tissue>
    </source>
</reference>
<dbReference type="EMBL" id="CM051402">
    <property type="protein sequence ID" value="KAJ4711422.1"/>
    <property type="molecule type" value="Genomic_DNA"/>
</dbReference>
<proteinExistence type="predicted"/>
<evidence type="ECO:0000313" key="1">
    <source>
        <dbReference type="EMBL" id="KAJ4711422.1"/>
    </source>
</evidence>
<protein>
    <submittedName>
        <fullName evidence="1">Sporulation RMD1</fullName>
    </submittedName>
</protein>
<comment type="caution">
    <text evidence="1">The sequence shown here is derived from an EMBL/GenBank/DDBJ whole genome shotgun (WGS) entry which is preliminary data.</text>
</comment>
<dbReference type="Proteomes" id="UP001164539">
    <property type="component" value="Chromosome 9"/>
</dbReference>
<sequence length="385" mass="44172">MGRWRSVSFLLNHLTRIHKYHYLNPSPPLKHVPSQCSPIFGRFFFNFRAYSAIPSRVSVSCNELDSGYHDCYRDYCVEAEEEQDEETGKIPVKTCLLSTSIDLKSMHAENLSDVVPPSSRSTNYIVLRFCDFPSETTSLGVQGNLSHCRYMVVFLYGSAVLFNIEDHEVENYLHIIRRHASGLLPEMRRDDYIIKEKPLLVEDMQGGPDYIVLKTLDTDSVRVIGNVLGQSIALDYFVSQVDGMVEEFAGINRVMEKTGTFTMDRIKLLKLVGKANSNLADVIEKVGLLERSEIAWRNAKYAQINEYLREEYEVAQRFGNLDFKLKFVECNIHFLQEVIQNRRSDLSEWCIIFLLTIQNVISVYEIIRDSNGVTLCDLASRFGSL</sequence>
<accession>A0ACC1XKI3</accession>